<protein>
    <submittedName>
        <fullName evidence="1">Uncharacterized protein</fullName>
    </submittedName>
</protein>
<evidence type="ECO:0000313" key="2">
    <source>
        <dbReference type="EMBL" id="TDR33533.1"/>
    </source>
</evidence>
<comment type="caution">
    <text evidence="1">The sequence shown here is derived from an EMBL/GenBank/DDBJ whole genome shotgun (WGS) entry which is preliminary data.</text>
</comment>
<proteinExistence type="predicted"/>
<dbReference type="EMBL" id="JENY01000007">
    <property type="protein sequence ID" value="EXL09459.1"/>
    <property type="molecule type" value="Genomic_DNA"/>
</dbReference>
<evidence type="ECO:0000313" key="3">
    <source>
        <dbReference type="Proteomes" id="UP000019849"/>
    </source>
</evidence>
<evidence type="ECO:0000313" key="1">
    <source>
        <dbReference type="EMBL" id="EXL09459.1"/>
    </source>
</evidence>
<evidence type="ECO:0000313" key="4">
    <source>
        <dbReference type="Proteomes" id="UP000294958"/>
    </source>
</evidence>
<organism evidence="1 3">
    <name type="scientific">Aquamicrobium defluvii</name>
    <dbReference type="NCBI Taxonomy" id="69279"/>
    <lineage>
        <taxon>Bacteria</taxon>
        <taxon>Pseudomonadati</taxon>
        <taxon>Pseudomonadota</taxon>
        <taxon>Alphaproteobacteria</taxon>
        <taxon>Hyphomicrobiales</taxon>
        <taxon>Phyllobacteriaceae</taxon>
        <taxon>Aquamicrobium</taxon>
    </lineage>
</organism>
<accession>A0A011TCX2</accession>
<dbReference type="Proteomes" id="UP000019849">
    <property type="component" value="Unassembled WGS sequence"/>
</dbReference>
<dbReference type="HOGENOM" id="CLU_057282_0_0_5"/>
<sequence>MSAIRTFEERDLQIVTDMMYRILRGGRGSAPASLHGYMRSFYLEAPDYEGELRSLVHVNDAGNVTGFIGAHALPMIHQGRHLLAAVSSSFMVEEGSRDPMAGARLMRAFHNGPHDLAFTETANQTSTHMWNRLHAVALPQYSLDWLQVIRPSSFVTSLARKRIGIAGLVSPIAAAVDTFYRKRLHAGEIRWAATPLAGMSPPTLRVNEIGQDGFIALLDPLTAHFPLRPRWQEMPLRHMLGDAAQKPDQGELKLASVTTASGALVGGFAYYPQKGSIARVMQVVARPGQEGAVIDCLTDHAASCGVAALRGRSQPALMTAMLTRRIAFLPATNTIVHSRDPVLLEAMLGGQAFLNGLAGEEWSRLIGGRFD</sequence>
<dbReference type="PATRIC" id="fig|69279.3.peg.1487"/>
<dbReference type="eggNOG" id="ENOG5032XEZ">
    <property type="taxonomic scope" value="Bacteria"/>
</dbReference>
<gene>
    <name evidence="1" type="ORF">BG36_22790</name>
    <name evidence="2" type="ORF">DES43_12120</name>
</gene>
<dbReference type="OrthoDB" id="3658990at2"/>
<keyword evidence="4" id="KW-1185">Reference proteome</keyword>
<reference evidence="1 3" key="1">
    <citation type="submission" date="2014-02" db="EMBL/GenBank/DDBJ databases">
        <title>Aquamicrobium defluvii Genome sequencing.</title>
        <authorList>
            <person name="Wang X."/>
        </authorList>
    </citation>
    <scope>NUCLEOTIDE SEQUENCE [LARGE SCALE GENOMIC DNA]</scope>
    <source>
        <strain evidence="1 3">W13Z1</strain>
    </source>
</reference>
<dbReference type="EMBL" id="SNZF01000021">
    <property type="protein sequence ID" value="TDR33533.1"/>
    <property type="molecule type" value="Genomic_DNA"/>
</dbReference>
<dbReference type="AlphaFoldDB" id="A0A011TCX2"/>
<reference evidence="2 4" key="2">
    <citation type="submission" date="2019-03" db="EMBL/GenBank/DDBJ databases">
        <title>Genomic Encyclopedia of Type Strains, Phase IV (KMG-IV): sequencing the most valuable type-strain genomes for metagenomic binning, comparative biology and taxonomic classification.</title>
        <authorList>
            <person name="Goeker M."/>
        </authorList>
    </citation>
    <scope>NUCLEOTIDE SEQUENCE [LARGE SCALE GENOMIC DNA]</scope>
    <source>
        <strain evidence="2 4">DSM 11603</strain>
    </source>
</reference>
<dbReference type="RefSeq" id="WP_035024990.1">
    <property type="nucleotide sequence ID" value="NZ_KK073881.1"/>
</dbReference>
<name>A0A011TCX2_9HYPH</name>
<dbReference type="Proteomes" id="UP000294958">
    <property type="component" value="Unassembled WGS sequence"/>
</dbReference>